<keyword evidence="1" id="KW-0472">Membrane</keyword>
<name>A0A1L3JJM3_9FLAO</name>
<feature type="transmembrane region" description="Helical" evidence="1">
    <location>
        <begin position="25"/>
        <end position="45"/>
    </location>
</feature>
<proteinExistence type="predicted"/>
<gene>
    <name evidence="2" type="ORF">LPB136_07985</name>
</gene>
<evidence type="ECO:0000313" key="2">
    <source>
        <dbReference type="EMBL" id="APG65292.1"/>
    </source>
</evidence>
<dbReference type="KEGG" id="ten:LPB136_07985"/>
<sequence>MLLILILSLFGFSFSSLLLLIKWKRLVEFIFINLSIVFIYTFLAYKFDNNKVIPGFYFKTLVFLTLHSFLIFIFSIYIFATTKKKNEKTT</sequence>
<evidence type="ECO:0000313" key="3">
    <source>
        <dbReference type="Proteomes" id="UP000181898"/>
    </source>
</evidence>
<protein>
    <submittedName>
        <fullName evidence="2">Uncharacterized protein</fullName>
    </submittedName>
</protein>
<reference evidence="2 3" key="1">
    <citation type="submission" date="2016-11" db="EMBL/GenBank/DDBJ databases">
        <title>Tenacibaculum sp. LPB0136, isolated from marine environment.</title>
        <authorList>
            <person name="Kim E."/>
            <person name="Yi H."/>
        </authorList>
    </citation>
    <scope>NUCLEOTIDE SEQUENCE [LARGE SCALE GENOMIC DNA]</scope>
    <source>
        <strain evidence="2 3">LPB0136</strain>
    </source>
</reference>
<dbReference type="STRING" id="1850252.LPB136_07985"/>
<feature type="transmembrane region" description="Helical" evidence="1">
    <location>
        <begin position="57"/>
        <end position="80"/>
    </location>
</feature>
<keyword evidence="1" id="KW-1133">Transmembrane helix</keyword>
<keyword evidence="1" id="KW-0812">Transmembrane</keyword>
<organism evidence="2 3">
    <name type="scientific">Tenacibaculum todarodis</name>
    <dbReference type="NCBI Taxonomy" id="1850252"/>
    <lineage>
        <taxon>Bacteria</taxon>
        <taxon>Pseudomonadati</taxon>
        <taxon>Bacteroidota</taxon>
        <taxon>Flavobacteriia</taxon>
        <taxon>Flavobacteriales</taxon>
        <taxon>Flavobacteriaceae</taxon>
        <taxon>Tenacibaculum</taxon>
    </lineage>
</organism>
<accession>A0A1L3JJM3</accession>
<dbReference type="Proteomes" id="UP000181898">
    <property type="component" value="Chromosome"/>
</dbReference>
<dbReference type="AlphaFoldDB" id="A0A1L3JJM3"/>
<dbReference type="EMBL" id="CP018155">
    <property type="protein sequence ID" value="APG65292.1"/>
    <property type="molecule type" value="Genomic_DNA"/>
</dbReference>
<evidence type="ECO:0000256" key="1">
    <source>
        <dbReference type="SAM" id="Phobius"/>
    </source>
</evidence>
<keyword evidence="3" id="KW-1185">Reference proteome</keyword>